<dbReference type="EMBL" id="FMUH01000007">
    <property type="protein sequence ID" value="SCX58105.1"/>
    <property type="molecule type" value="Genomic_DNA"/>
</dbReference>
<dbReference type="SUPFAM" id="SSF55874">
    <property type="entry name" value="ATPase domain of HSP90 chaperone/DNA topoisomerase II/histidine kinase"/>
    <property type="match status" value="1"/>
</dbReference>
<evidence type="ECO:0000313" key="4">
    <source>
        <dbReference type="EMBL" id="SCX58105.1"/>
    </source>
</evidence>
<dbReference type="RefSeq" id="WP_092807131.1">
    <property type="nucleotide sequence ID" value="NZ_FMUH01000007.1"/>
</dbReference>
<dbReference type="InterPro" id="IPR003594">
    <property type="entry name" value="HATPase_dom"/>
</dbReference>
<keyword evidence="1" id="KW-0723">Serine/threonine-protein kinase</keyword>
<feature type="domain" description="MEDS" evidence="3">
    <location>
        <begin position="12"/>
        <end position="149"/>
    </location>
</feature>
<evidence type="ECO:0000313" key="5">
    <source>
        <dbReference type="Proteomes" id="UP000198981"/>
    </source>
</evidence>
<dbReference type="Pfam" id="PF14417">
    <property type="entry name" value="MEDS"/>
    <property type="match status" value="1"/>
</dbReference>
<dbReference type="PANTHER" id="PTHR35526:SF3">
    <property type="entry name" value="ANTI-SIGMA-F FACTOR RSBW"/>
    <property type="match status" value="1"/>
</dbReference>
<dbReference type="CDD" id="cd16936">
    <property type="entry name" value="HATPase_RsbW-like"/>
    <property type="match status" value="1"/>
</dbReference>
<sequence>MGAEAVARERVHALAAPADDDELVAVALDWARRGEAEGDLVVAAVLPWLAEHLRAALPGVEVAELCAPTPRGPEGIAWQLAVHARAQAEGRRLRVVGQVLGDDRRGWDECVRSEAAYEHILGRAHTATLCLYDRRTPSDVLDEALRVHPHRMVGGRVVDNAGHVEPATFVSSLGVPAEPVQQGEPVLAIDDAPSLADLRHALATALRGRLGHRDADDDVHLAASEIAANAFRHGVRPVSARVWASAQRVVVSISDGGQAFVGPLAGYRPAHGDDLSRGGMGLWLARKLCDHVDLEQTERGLTVRLTTAVRRPA</sequence>
<dbReference type="PANTHER" id="PTHR35526">
    <property type="entry name" value="ANTI-SIGMA-F FACTOR RSBW-RELATED"/>
    <property type="match status" value="1"/>
</dbReference>
<dbReference type="STRING" id="1960309.SAMN03159343_3711"/>
<reference evidence="5" key="1">
    <citation type="submission" date="2016-10" db="EMBL/GenBank/DDBJ databases">
        <authorList>
            <person name="Varghese N."/>
            <person name="Submissions S."/>
        </authorList>
    </citation>
    <scope>NUCLEOTIDE SEQUENCE [LARGE SCALE GENOMIC DNA]</scope>
    <source>
        <strain evidence="5">DSM 45722</strain>
    </source>
</reference>
<gene>
    <name evidence="4" type="ORF">SAMN03159343_3711</name>
</gene>
<keyword evidence="4" id="KW-0418">Kinase</keyword>
<evidence type="ECO:0000259" key="2">
    <source>
        <dbReference type="Pfam" id="PF13581"/>
    </source>
</evidence>
<evidence type="ECO:0000259" key="3">
    <source>
        <dbReference type="Pfam" id="PF14417"/>
    </source>
</evidence>
<dbReference type="Gene3D" id="3.30.565.10">
    <property type="entry name" value="Histidine kinase-like ATPase, C-terminal domain"/>
    <property type="match status" value="1"/>
</dbReference>
<keyword evidence="4" id="KW-0808">Transferase</keyword>
<dbReference type="InterPro" id="IPR025847">
    <property type="entry name" value="MEDS_domain"/>
</dbReference>
<organism evidence="4 5">
    <name type="scientific">Klenkia marina</name>
    <dbReference type="NCBI Taxonomy" id="1960309"/>
    <lineage>
        <taxon>Bacteria</taxon>
        <taxon>Bacillati</taxon>
        <taxon>Actinomycetota</taxon>
        <taxon>Actinomycetes</taxon>
        <taxon>Geodermatophilales</taxon>
        <taxon>Geodermatophilaceae</taxon>
        <taxon>Klenkia</taxon>
    </lineage>
</organism>
<protein>
    <submittedName>
        <fullName evidence="4">Anti-sigma regulatory factor (Ser/Thr protein kinase)</fullName>
    </submittedName>
</protein>
<dbReference type="Proteomes" id="UP000198981">
    <property type="component" value="Unassembled WGS sequence"/>
</dbReference>
<dbReference type="InterPro" id="IPR050267">
    <property type="entry name" value="Anti-sigma-factor_SerPK"/>
</dbReference>
<dbReference type="InterPro" id="IPR036890">
    <property type="entry name" value="HATPase_C_sf"/>
</dbReference>
<proteinExistence type="predicted"/>
<feature type="domain" description="Histidine kinase/HSP90-like ATPase" evidence="2">
    <location>
        <begin position="194"/>
        <end position="306"/>
    </location>
</feature>
<evidence type="ECO:0000256" key="1">
    <source>
        <dbReference type="ARBA" id="ARBA00022527"/>
    </source>
</evidence>
<dbReference type="Pfam" id="PF13581">
    <property type="entry name" value="HATPase_c_2"/>
    <property type="match status" value="1"/>
</dbReference>
<keyword evidence="5" id="KW-1185">Reference proteome</keyword>
<name>A0A1G4YXT9_9ACTN</name>
<dbReference type="AlphaFoldDB" id="A0A1G4YXT9"/>
<dbReference type="GO" id="GO:0004674">
    <property type="term" value="F:protein serine/threonine kinase activity"/>
    <property type="evidence" value="ECO:0007669"/>
    <property type="project" value="UniProtKB-KW"/>
</dbReference>
<accession>A0A1G4YXT9</accession>
<dbReference type="OrthoDB" id="4088450at2"/>